<reference evidence="3" key="1">
    <citation type="submission" date="2018-05" db="EMBL/GenBank/DDBJ databases">
        <authorList>
            <person name="Lanie J.A."/>
            <person name="Ng W.-L."/>
            <person name="Kazmierczak K.M."/>
            <person name="Andrzejewski T.M."/>
            <person name="Davidsen T.M."/>
            <person name="Wayne K.J."/>
            <person name="Tettelin H."/>
            <person name="Glass J.I."/>
            <person name="Rusch D."/>
            <person name="Podicherti R."/>
            <person name="Tsui H.-C.T."/>
            <person name="Winkler M.E."/>
        </authorList>
    </citation>
    <scope>NUCLEOTIDE SEQUENCE</scope>
</reference>
<dbReference type="InterPro" id="IPR050309">
    <property type="entry name" value="Type-B_Carboxylest/Lipase"/>
</dbReference>
<dbReference type="PROSITE" id="PS00941">
    <property type="entry name" value="CARBOXYLESTERASE_B_2"/>
    <property type="match status" value="1"/>
</dbReference>
<feature type="non-terminal residue" evidence="3">
    <location>
        <position position="118"/>
    </location>
</feature>
<feature type="region of interest" description="Disordered" evidence="1">
    <location>
        <begin position="42"/>
        <end position="72"/>
    </location>
</feature>
<dbReference type="AlphaFoldDB" id="A0A381RWZ5"/>
<dbReference type="SUPFAM" id="SSF53474">
    <property type="entry name" value="alpha/beta-Hydrolases"/>
    <property type="match status" value="1"/>
</dbReference>
<dbReference type="PANTHER" id="PTHR11559">
    <property type="entry name" value="CARBOXYLESTERASE"/>
    <property type="match status" value="1"/>
</dbReference>
<evidence type="ECO:0000313" key="3">
    <source>
        <dbReference type="EMBL" id="SUZ96375.1"/>
    </source>
</evidence>
<dbReference type="Gene3D" id="3.40.50.1820">
    <property type="entry name" value="alpha/beta hydrolase"/>
    <property type="match status" value="1"/>
</dbReference>
<proteinExistence type="predicted"/>
<feature type="domain" description="Carboxylesterase type B" evidence="2">
    <location>
        <begin position="12"/>
        <end position="117"/>
    </location>
</feature>
<accession>A0A381RWZ5</accession>
<organism evidence="3">
    <name type="scientific">marine metagenome</name>
    <dbReference type="NCBI Taxonomy" id="408172"/>
    <lineage>
        <taxon>unclassified sequences</taxon>
        <taxon>metagenomes</taxon>
        <taxon>ecological metagenomes</taxon>
    </lineage>
</organism>
<dbReference type="InterPro" id="IPR002018">
    <property type="entry name" value="CarbesteraseB"/>
</dbReference>
<evidence type="ECO:0000256" key="1">
    <source>
        <dbReference type="SAM" id="MobiDB-lite"/>
    </source>
</evidence>
<name>A0A381RWZ5_9ZZZZ</name>
<dbReference type="InterPro" id="IPR029058">
    <property type="entry name" value="AB_hydrolase_fold"/>
</dbReference>
<dbReference type="EMBL" id="UINC01002410">
    <property type="protein sequence ID" value="SUZ96375.1"/>
    <property type="molecule type" value="Genomic_DNA"/>
</dbReference>
<sequence length="118" mass="13164">MTTDASPDDYPITLVDQGELQGRHRRGVQLFAGIPYAAPPVGSRRFRAPESPEPWDGVRDSRRFGPASAQLPGEGLTNRFEIPWDEDCLYLNVVTPACDDARRPVYVWIHGGAYKHGQ</sequence>
<evidence type="ECO:0000259" key="2">
    <source>
        <dbReference type="Pfam" id="PF00135"/>
    </source>
</evidence>
<dbReference type="InterPro" id="IPR019819">
    <property type="entry name" value="Carboxylesterase_B_CS"/>
</dbReference>
<gene>
    <name evidence="3" type="ORF">METZ01_LOCUS49229</name>
</gene>
<dbReference type="Pfam" id="PF00135">
    <property type="entry name" value="COesterase"/>
    <property type="match status" value="1"/>
</dbReference>
<protein>
    <recommendedName>
        <fullName evidence="2">Carboxylesterase type B domain-containing protein</fullName>
    </recommendedName>
</protein>